<name>A0A450TQS7_9GAMM</name>
<dbReference type="AlphaFoldDB" id="A0A450TQS7"/>
<evidence type="ECO:0000256" key="1">
    <source>
        <dbReference type="SAM" id="MobiDB-lite"/>
    </source>
</evidence>
<organism evidence="2">
    <name type="scientific">Candidatus Kentrum sp. DK</name>
    <dbReference type="NCBI Taxonomy" id="2126562"/>
    <lineage>
        <taxon>Bacteria</taxon>
        <taxon>Pseudomonadati</taxon>
        <taxon>Pseudomonadota</taxon>
        <taxon>Gammaproteobacteria</taxon>
        <taxon>Candidatus Kentrum</taxon>
    </lineage>
</organism>
<proteinExistence type="predicted"/>
<accession>A0A450TQS7</accession>
<protein>
    <submittedName>
        <fullName evidence="2">Uncharacterized protein</fullName>
    </submittedName>
</protein>
<reference evidence="2" key="1">
    <citation type="submission" date="2019-02" db="EMBL/GenBank/DDBJ databases">
        <authorList>
            <person name="Gruber-Vodicka R. H."/>
            <person name="Seah K. B. B."/>
        </authorList>
    </citation>
    <scope>NUCLEOTIDE SEQUENCE</scope>
    <source>
        <strain evidence="2">BECK_DK47</strain>
    </source>
</reference>
<dbReference type="EMBL" id="CAADEX010000283">
    <property type="protein sequence ID" value="VFJ70457.1"/>
    <property type="molecule type" value="Genomic_DNA"/>
</dbReference>
<gene>
    <name evidence="2" type="ORF">BECKDK2373B_GA0170837_12832</name>
</gene>
<feature type="compositionally biased region" description="Basic residues" evidence="1">
    <location>
        <begin position="67"/>
        <end position="80"/>
    </location>
</feature>
<evidence type="ECO:0000313" key="2">
    <source>
        <dbReference type="EMBL" id="VFJ70457.1"/>
    </source>
</evidence>
<sequence>MLELKERGIDFGELTEAMGQPDADPLDPLCHLAFDTPLRTRRERADYLRKNRPDFFDRYGSHPGGRGSRRRRCHANKARSHLALPRDRWRLQSGRQTSAPTGRNPYSPGQRPGRIKTHIQRALKGRHNLWFPGSQALLGNERNLRAIRPNRPGFAKTRSGFAGTRSESVKTGYAFSLVGWAKAPFGAFVVAAELSGAVPILPATSHELSGCCVGVRSLPPNLRAARRIPSIRWAGSGGCCWLFPDRHIPPFQG</sequence>
<feature type="region of interest" description="Disordered" evidence="1">
    <location>
        <begin position="53"/>
        <end position="113"/>
    </location>
</feature>